<dbReference type="Pfam" id="PF05973">
    <property type="entry name" value="Gp49"/>
    <property type="match status" value="1"/>
</dbReference>
<organism evidence="1">
    <name type="scientific">hydrocarbon metagenome</name>
    <dbReference type="NCBI Taxonomy" id="938273"/>
    <lineage>
        <taxon>unclassified sequences</taxon>
        <taxon>metagenomes</taxon>
        <taxon>ecological metagenomes</taxon>
    </lineage>
</organism>
<gene>
    <name evidence="1" type="ORF">ASZ90_003296</name>
</gene>
<accession>A0A0W8G104</accession>
<dbReference type="AlphaFoldDB" id="A0A0W8G104"/>
<evidence type="ECO:0000313" key="1">
    <source>
        <dbReference type="EMBL" id="KUG26856.1"/>
    </source>
</evidence>
<dbReference type="InterPro" id="IPR009241">
    <property type="entry name" value="HigB-like"/>
</dbReference>
<sequence length="55" mass="6573">MELIEDLPKVPKQYFKKLTNTEDIWEIRIVFSNNIFRLLGFFESSQNFIVTNGFT</sequence>
<proteinExistence type="predicted"/>
<protein>
    <submittedName>
        <fullName evidence="1">Uncharacterized protein</fullName>
    </submittedName>
</protein>
<name>A0A0W8G104_9ZZZZ</name>
<comment type="caution">
    <text evidence="1">The sequence shown here is derived from an EMBL/GenBank/DDBJ whole genome shotgun (WGS) entry which is preliminary data.</text>
</comment>
<reference evidence="1" key="1">
    <citation type="journal article" date="2015" name="Proc. Natl. Acad. Sci. U.S.A.">
        <title>Networks of energetic and metabolic interactions define dynamics in microbial communities.</title>
        <authorList>
            <person name="Embree M."/>
            <person name="Liu J.K."/>
            <person name="Al-Bassam M.M."/>
            <person name="Zengler K."/>
        </authorList>
    </citation>
    <scope>NUCLEOTIDE SEQUENCE</scope>
</reference>
<dbReference type="EMBL" id="LNQE01000396">
    <property type="protein sequence ID" value="KUG26856.1"/>
    <property type="molecule type" value="Genomic_DNA"/>
</dbReference>